<evidence type="ECO:0000313" key="3">
    <source>
        <dbReference type="EMBL" id="KKN83781.1"/>
    </source>
</evidence>
<dbReference type="GO" id="GO:0008324">
    <property type="term" value="F:monoatomic cation transmembrane transporter activity"/>
    <property type="evidence" value="ECO:0007669"/>
    <property type="project" value="InterPro"/>
</dbReference>
<dbReference type="SUPFAM" id="SSF116726">
    <property type="entry name" value="TrkA C-terminal domain-like"/>
    <property type="match status" value="1"/>
</dbReference>
<feature type="domain" description="RCK N-terminal" evidence="1">
    <location>
        <begin position="1"/>
        <end position="106"/>
    </location>
</feature>
<dbReference type="Gene3D" id="3.30.70.1450">
    <property type="entry name" value="Regulator of K+ conductance, C-terminal domain"/>
    <property type="match status" value="1"/>
</dbReference>
<organism evidence="3">
    <name type="scientific">marine sediment metagenome</name>
    <dbReference type="NCBI Taxonomy" id="412755"/>
    <lineage>
        <taxon>unclassified sequences</taxon>
        <taxon>metagenomes</taxon>
        <taxon>ecological metagenomes</taxon>
    </lineage>
</organism>
<dbReference type="InterPro" id="IPR050721">
    <property type="entry name" value="Trk_Ktr_HKT_K-transport"/>
</dbReference>
<dbReference type="Gene3D" id="3.40.50.720">
    <property type="entry name" value="NAD(P)-binding Rossmann-like Domain"/>
    <property type="match status" value="1"/>
</dbReference>
<dbReference type="PROSITE" id="PS51202">
    <property type="entry name" value="RCK_C"/>
    <property type="match status" value="1"/>
</dbReference>
<dbReference type="PANTHER" id="PTHR43833:SF9">
    <property type="entry name" value="POTASSIUM CHANNEL PROTEIN YUGO-RELATED"/>
    <property type="match status" value="1"/>
</dbReference>
<dbReference type="AlphaFoldDB" id="A0A0F9WD85"/>
<proteinExistence type="predicted"/>
<sequence length="216" mass="23024">MGSVISDELKTAKRSVVVIDADPERIVMAERTGLFVVLGDAQEENILEAAGIKRASVLMVALTNDADNLFVTLSARQANADIHIVARAQQETSQRKLLKAGADSVVCPQTICARRMAGLILRPAVVELADMAQRGLNLEVNQLQVAAGSKLADKTLAELELPRKLGAHIVAIRHAEGQANYHPKPDTKLSVGDTLVLMGESGSSDAIERLQSETAG</sequence>
<dbReference type="PANTHER" id="PTHR43833">
    <property type="entry name" value="POTASSIUM CHANNEL PROTEIN 2-RELATED-RELATED"/>
    <property type="match status" value="1"/>
</dbReference>
<gene>
    <name evidence="3" type="ORF">LCGC14_0296060</name>
</gene>
<dbReference type="InterPro" id="IPR036721">
    <property type="entry name" value="RCK_C_sf"/>
</dbReference>
<dbReference type="InterPro" id="IPR003148">
    <property type="entry name" value="RCK_N"/>
</dbReference>
<evidence type="ECO:0000259" key="1">
    <source>
        <dbReference type="PROSITE" id="PS51201"/>
    </source>
</evidence>
<dbReference type="PROSITE" id="PS51201">
    <property type="entry name" value="RCK_N"/>
    <property type="match status" value="1"/>
</dbReference>
<dbReference type="InterPro" id="IPR036291">
    <property type="entry name" value="NAD(P)-bd_dom_sf"/>
</dbReference>
<comment type="caution">
    <text evidence="3">The sequence shown here is derived from an EMBL/GenBank/DDBJ whole genome shotgun (WGS) entry which is preliminary data.</text>
</comment>
<reference evidence="3" key="1">
    <citation type="journal article" date="2015" name="Nature">
        <title>Complex archaea that bridge the gap between prokaryotes and eukaryotes.</title>
        <authorList>
            <person name="Spang A."/>
            <person name="Saw J.H."/>
            <person name="Jorgensen S.L."/>
            <person name="Zaremba-Niedzwiedzka K."/>
            <person name="Martijn J."/>
            <person name="Lind A.E."/>
            <person name="van Eijk R."/>
            <person name="Schleper C."/>
            <person name="Guy L."/>
            <person name="Ettema T.J."/>
        </authorList>
    </citation>
    <scope>NUCLEOTIDE SEQUENCE</scope>
</reference>
<feature type="domain" description="RCK C-terminal" evidence="2">
    <location>
        <begin position="126"/>
        <end position="213"/>
    </location>
</feature>
<dbReference type="EMBL" id="LAZR01000180">
    <property type="protein sequence ID" value="KKN83781.1"/>
    <property type="molecule type" value="Genomic_DNA"/>
</dbReference>
<evidence type="ECO:0000259" key="2">
    <source>
        <dbReference type="PROSITE" id="PS51202"/>
    </source>
</evidence>
<dbReference type="GO" id="GO:0006813">
    <property type="term" value="P:potassium ion transport"/>
    <property type="evidence" value="ECO:0007669"/>
    <property type="project" value="InterPro"/>
</dbReference>
<protein>
    <recommendedName>
        <fullName evidence="4">RCK C-terminal domain-containing protein</fullName>
    </recommendedName>
</protein>
<name>A0A0F9WD85_9ZZZZ</name>
<dbReference type="SUPFAM" id="SSF51735">
    <property type="entry name" value="NAD(P)-binding Rossmann-fold domains"/>
    <property type="match status" value="1"/>
</dbReference>
<dbReference type="Pfam" id="PF02080">
    <property type="entry name" value="TrkA_C"/>
    <property type="match status" value="1"/>
</dbReference>
<evidence type="ECO:0008006" key="4">
    <source>
        <dbReference type="Google" id="ProtNLM"/>
    </source>
</evidence>
<accession>A0A0F9WD85</accession>
<dbReference type="Pfam" id="PF02254">
    <property type="entry name" value="TrkA_N"/>
    <property type="match status" value="1"/>
</dbReference>
<dbReference type="InterPro" id="IPR006037">
    <property type="entry name" value="RCK_C"/>
</dbReference>